<dbReference type="GO" id="GO:0006355">
    <property type="term" value="P:regulation of DNA-templated transcription"/>
    <property type="evidence" value="ECO:0007669"/>
    <property type="project" value="InterPro"/>
</dbReference>
<dbReference type="Pfam" id="PF25601">
    <property type="entry name" value="AAA_lid_14"/>
    <property type="match status" value="1"/>
</dbReference>
<dbReference type="PANTHER" id="PTHR32071">
    <property type="entry name" value="TRANSCRIPTIONAL REGULATORY PROTEIN"/>
    <property type="match status" value="1"/>
</dbReference>
<dbReference type="InterPro" id="IPR002197">
    <property type="entry name" value="HTH_Fis"/>
</dbReference>
<dbReference type="GO" id="GO:0000160">
    <property type="term" value="P:phosphorelay signal transduction system"/>
    <property type="evidence" value="ECO:0007669"/>
    <property type="project" value="UniProtKB-KW"/>
</dbReference>
<dbReference type="PANTHER" id="PTHR32071:SF57">
    <property type="entry name" value="C4-DICARBOXYLATE TRANSPORT TRANSCRIPTIONAL REGULATORY PROTEIN DCTD"/>
    <property type="match status" value="1"/>
</dbReference>
<evidence type="ECO:0000256" key="1">
    <source>
        <dbReference type="ARBA" id="ARBA00022553"/>
    </source>
</evidence>
<dbReference type="SUPFAM" id="SSF52172">
    <property type="entry name" value="CheY-like"/>
    <property type="match status" value="1"/>
</dbReference>
<evidence type="ECO:0000313" key="10">
    <source>
        <dbReference type="EMBL" id="SMC13851.1"/>
    </source>
</evidence>
<dbReference type="Pfam" id="PF00072">
    <property type="entry name" value="Response_reg"/>
    <property type="match status" value="1"/>
</dbReference>
<organism evidence="10 11">
    <name type="scientific">Roseovarius aestuarii</name>
    <dbReference type="NCBI Taxonomy" id="475083"/>
    <lineage>
        <taxon>Bacteria</taxon>
        <taxon>Pseudomonadati</taxon>
        <taxon>Pseudomonadota</taxon>
        <taxon>Alphaproteobacteria</taxon>
        <taxon>Rhodobacterales</taxon>
        <taxon>Roseobacteraceae</taxon>
        <taxon>Roseovarius</taxon>
    </lineage>
</organism>
<dbReference type="CDD" id="cd17549">
    <property type="entry name" value="REC_DctD-like"/>
    <property type="match status" value="1"/>
</dbReference>
<dbReference type="Pfam" id="PF02954">
    <property type="entry name" value="HTH_8"/>
    <property type="match status" value="1"/>
</dbReference>
<dbReference type="PROSITE" id="PS50110">
    <property type="entry name" value="RESPONSE_REGULATORY"/>
    <property type="match status" value="1"/>
</dbReference>
<keyword evidence="4" id="KW-0902">Two-component regulatory system</keyword>
<evidence type="ECO:0000259" key="8">
    <source>
        <dbReference type="PROSITE" id="PS50045"/>
    </source>
</evidence>
<dbReference type="PROSITE" id="PS50045">
    <property type="entry name" value="SIGMA54_INTERACT_4"/>
    <property type="match status" value="1"/>
</dbReference>
<dbReference type="FunFam" id="3.40.50.2300:FF:000018">
    <property type="entry name" value="DNA-binding transcriptional regulator NtrC"/>
    <property type="match status" value="1"/>
</dbReference>
<keyword evidence="6" id="KW-0804">Transcription</keyword>
<evidence type="ECO:0000256" key="7">
    <source>
        <dbReference type="PROSITE-ProRule" id="PRU00169"/>
    </source>
</evidence>
<evidence type="ECO:0000256" key="6">
    <source>
        <dbReference type="ARBA" id="ARBA00023163"/>
    </source>
</evidence>
<dbReference type="GO" id="GO:0005524">
    <property type="term" value="F:ATP binding"/>
    <property type="evidence" value="ECO:0007669"/>
    <property type="project" value="UniProtKB-KW"/>
</dbReference>
<evidence type="ECO:0000256" key="3">
    <source>
        <dbReference type="ARBA" id="ARBA00022840"/>
    </source>
</evidence>
<dbReference type="InterPro" id="IPR011006">
    <property type="entry name" value="CheY-like_superfamily"/>
</dbReference>
<dbReference type="GO" id="GO:0043565">
    <property type="term" value="F:sequence-specific DNA binding"/>
    <property type="evidence" value="ECO:0007669"/>
    <property type="project" value="InterPro"/>
</dbReference>
<dbReference type="RefSeq" id="WP_085801776.1">
    <property type="nucleotide sequence ID" value="NZ_FWXB01000017.1"/>
</dbReference>
<name>A0A1X7BW32_9RHOB</name>
<dbReference type="SUPFAM" id="SSF46689">
    <property type="entry name" value="Homeodomain-like"/>
    <property type="match status" value="1"/>
</dbReference>
<dbReference type="PRINTS" id="PR01590">
    <property type="entry name" value="HTHFIS"/>
</dbReference>
<proteinExistence type="predicted"/>
<keyword evidence="11" id="KW-1185">Reference proteome</keyword>
<keyword evidence="5" id="KW-0805">Transcription regulation</keyword>
<evidence type="ECO:0000259" key="9">
    <source>
        <dbReference type="PROSITE" id="PS50110"/>
    </source>
</evidence>
<evidence type="ECO:0000256" key="2">
    <source>
        <dbReference type="ARBA" id="ARBA00022741"/>
    </source>
</evidence>
<dbReference type="EMBL" id="FWXB01000017">
    <property type="protein sequence ID" value="SMC13851.1"/>
    <property type="molecule type" value="Genomic_DNA"/>
</dbReference>
<feature type="domain" description="Sigma-54 factor interaction" evidence="8">
    <location>
        <begin position="144"/>
        <end position="338"/>
    </location>
</feature>
<gene>
    <name evidence="10" type="primary">dctD_2</name>
    <name evidence="10" type="ORF">ROA7745_03711</name>
</gene>
<evidence type="ECO:0000313" key="11">
    <source>
        <dbReference type="Proteomes" id="UP000193224"/>
    </source>
</evidence>
<dbReference type="OrthoDB" id="9802388at2"/>
<keyword evidence="1 7" id="KW-0597">Phosphoprotein</keyword>
<evidence type="ECO:0000256" key="4">
    <source>
        <dbReference type="ARBA" id="ARBA00023012"/>
    </source>
</evidence>
<dbReference type="Pfam" id="PF14532">
    <property type="entry name" value="Sigma54_activ_2"/>
    <property type="match status" value="1"/>
</dbReference>
<accession>A0A1X7BW32</accession>
<protein>
    <submittedName>
        <fullName evidence="10">C4-dicarboxylate transport transcriptional regulatory protein DctD</fullName>
    </submittedName>
</protein>
<keyword evidence="3" id="KW-0067">ATP-binding</keyword>
<dbReference type="Gene3D" id="1.10.8.60">
    <property type="match status" value="1"/>
</dbReference>
<dbReference type="InterPro" id="IPR027417">
    <property type="entry name" value="P-loop_NTPase"/>
</dbReference>
<reference evidence="10 11" key="1">
    <citation type="submission" date="2017-03" db="EMBL/GenBank/DDBJ databases">
        <authorList>
            <person name="Afonso C.L."/>
            <person name="Miller P.J."/>
            <person name="Scott M.A."/>
            <person name="Spackman E."/>
            <person name="Goraichik I."/>
            <person name="Dimitrov K.M."/>
            <person name="Suarez D.L."/>
            <person name="Swayne D.E."/>
        </authorList>
    </citation>
    <scope>NUCLEOTIDE SEQUENCE [LARGE SCALE GENOMIC DNA]</scope>
    <source>
        <strain evidence="10 11">CECT 7745</strain>
    </source>
</reference>
<dbReference type="InterPro" id="IPR001789">
    <property type="entry name" value="Sig_transdc_resp-reg_receiver"/>
</dbReference>
<evidence type="ECO:0000256" key="5">
    <source>
        <dbReference type="ARBA" id="ARBA00023015"/>
    </source>
</evidence>
<dbReference type="SMART" id="SM00448">
    <property type="entry name" value="REC"/>
    <property type="match status" value="1"/>
</dbReference>
<dbReference type="InterPro" id="IPR002078">
    <property type="entry name" value="Sigma_54_int"/>
</dbReference>
<dbReference type="Proteomes" id="UP000193224">
    <property type="component" value="Unassembled WGS sequence"/>
</dbReference>
<dbReference type="InterPro" id="IPR058031">
    <property type="entry name" value="AAA_lid_NorR"/>
</dbReference>
<dbReference type="Gene3D" id="3.40.50.2300">
    <property type="match status" value="1"/>
</dbReference>
<dbReference type="InterPro" id="IPR009057">
    <property type="entry name" value="Homeodomain-like_sf"/>
</dbReference>
<feature type="domain" description="Response regulatory" evidence="9">
    <location>
        <begin position="4"/>
        <end position="118"/>
    </location>
</feature>
<dbReference type="Gene3D" id="3.40.50.300">
    <property type="entry name" value="P-loop containing nucleotide triphosphate hydrolases"/>
    <property type="match status" value="1"/>
</dbReference>
<feature type="modified residue" description="4-aspartylphosphate" evidence="7">
    <location>
        <position position="53"/>
    </location>
</feature>
<dbReference type="AlphaFoldDB" id="A0A1X7BW32"/>
<sequence length="403" mass="43269">MTNTVLVVEDEPLVREALGQTLELAGYASILAGSFIVAKDHITTGFPGIVLSDIRMPGRDGLYLLDHVQSVDADLPVILLTGEGDIPMAVGAISKGAYDFLEKPCANEVLVDAVRKAMRARALVLENRALKSELTRGDAAARMIFGASDLVEALRDQVRRLAPIDDAVLIEGPPGSGIAKVAEVIHHLSRRPDGLYRRIAGAGLSPAALAEHLAAAATGTLFIEEVGAMPEAAQFALLEHLDAMQGARVLAGATETQDGPGIMSELNYRLDALRVRVPALGERTEDIPVIFRHYVREIAEQARVAVPEVTPEIIGGLMVQDWSGNTRALRNSAMRFVLGLEEPLGGETIGLADKMAQVERALIIEALVQHAGHASATARALKLPRKTFYDKLAKHGIKAEDYR</sequence>
<dbReference type="Gene3D" id="1.10.10.60">
    <property type="entry name" value="Homeodomain-like"/>
    <property type="match status" value="1"/>
</dbReference>
<keyword evidence="2" id="KW-0547">Nucleotide-binding</keyword>
<dbReference type="SUPFAM" id="SSF52540">
    <property type="entry name" value="P-loop containing nucleoside triphosphate hydrolases"/>
    <property type="match status" value="1"/>
</dbReference>